<organism evidence="1 2">
    <name type="scientific">Artemia franciscana</name>
    <name type="common">Brine shrimp</name>
    <name type="synonym">Artemia sanfranciscana</name>
    <dbReference type="NCBI Taxonomy" id="6661"/>
    <lineage>
        <taxon>Eukaryota</taxon>
        <taxon>Metazoa</taxon>
        <taxon>Ecdysozoa</taxon>
        <taxon>Arthropoda</taxon>
        <taxon>Crustacea</taxon>
        <taxon>Branchiopoda</taxon>
        <taxon>Anostraca</taxon>
        <taxon>Artemiidae</taxon>
        <taxon>Artemia</taxon>
    </lineage>
</organism>
<feature type="non-terminal residue" evidence="1">
    <location>
        <position position="114"/>
    </location>
</feature>
<sequence>VLEKTGCSKEKIVLSSVGLWAYKSTFRAILDPPYAAPIILENKITMLKWVCQDLSNISNDEYSKKKTNFSGYQAPVERTISQQGEIFSEMGTAKKSMSWHGNLKDTDPEVENEN</sequence>
<reference evidence="1" key="1">
    <citation type="submission" date="2023-07" db="EMBL/GenBank/DDBJ databases">
        <title>Chromosome-level genome assembly of Artemia franciscana.</title>
        <authorList>
            <person name="Jo E."/>
        </authorList>
    </citation>
    <scope>NUCLEOTIDE SEQUENCE</scope>
    <source>
        <tissue evidence="1">Whole body</tissue>
    </source>
</reference>
<evidence type="ECO:0000313" key="1">
    <source>
        <dbReference type="EMBL" id="KAK2718295.1"/>
    </source>
</evidence>
<name>A0AA88HYJ8_ARTSF</name>
<evidence type="ECO:0000313" key="2">
    <source>
        <dbReference type="Proteomes" id="UP001187531"/>
    </source>
</evidence>
<accession>A0AA88HYJ8</accession>
<dbReference type="Proteomes" id="UP001187531">
    <property type="component" value="Unassembled WGS sequence"/>
</dbReference>
<protein>
    <submittedName>
        <fullName evidence="1">Uncharacterized protein</fullName>
    </submittedName>
</protein>
<dbReference type="AlphaFoldDB" id="A0AA88HYJ8"/>
<feature type="non-terminal residue" evidence="1">
    <location>
        <position position="1"/>
    </location>
</feature>
<dbReference type="EMBL" id="JAVRJZ010000009">
    <property type="protein sequence ID" value="KAK2718295.1"/>
    <property type="molecule type" value="Genomic_DNA"/>
</dbReference>
<keyword evidence="2" id="KW-1185">Reference proteome</keyword>
<comment type="caution">
    <text evidence="1">The sequence shown here is derived from an EMBL/GenBank/DDBJ whole genome shotgun (WGS) entry which is preliminary data.</text>
</comment>
<proteinExistence type="predicted"/>
<gene>
    <name evidence="1" type="ORF">QYM36_005560</name>
</gene>